<dbReference type="STRING" id="301148.B4135_3403"/>
<dbReference type="AlphaFoldDB" id="A0A150LFR5"/>
<organism evidence="6 7">
    <name type="scientific">Caldibacillus debilis</name>
    <dbReference type="NCBI Taxonomy" id="301148"/>
    <lineage>
        <taxon>Bacteria</taxon>
        <taxon>Bacillati</taxon>
        <taxon>Bacillota</taxon>
        <taxon>Bacilli</taxon>
        <taxon>Bacillales</taxon>
        <taxon>Bacillaceae</taxon>
        <taxon>Caldibacillus</taxon>
    </lineage>
</organism>
<evidence type="ECO:0000256" key="3">
    <source>
        <dbReference type="ARBA" id="ARBA00022989"/>
    </source>
</evidence>
<evidence type="ECO:0000256" key="5">
    <source>
        <dbReference type="SAM" id="Phobius"/>
    </source>
</evidence>
<feature type="transmembrane region" description="Helical" evidence="5">
    <location>
        <begin position="62"/>
        <end position="81"/>
    </location>
</feature>
<dbReference type="OrthoDB" id="2365314at2"/>
<feature type="transmembrane region" description="Helical" evidence="5">
    <location>
        <begin position="88"/>
        <end position="108"/>
    </location>
</feature>
<comment type="caution">
    <text evidence="6">The sequence shown here is derived from an EMBL/GenBank/DDBJ whole genome shotgun (WGS) entry which is preliminary data.</text>
</comment>
<evidence type="ECO:0000313" key="7">
    <source>
        <dbReference type="Proteomes" id="UP000075683"/>
    </source>
</evidence>
<proteinExistence type="predicted"/>
<dbReference type="InterPro" id="IPR010899">
    <property type="entry name" value="UPF0344"/>
</dbReference>
<evidence type="ECO:0000256" key="2">
    <source>
        <dbReference type="ARBA" id="ARBA00022692"/>
    </source>
</evidence>
<dbReference type="EMBL" id="LQYT01000117">
    <property type="protein sequence ID" value="KYD10602.1"/>
    <property type="molecule type" value="Genomic_DNA"/>
</dbReference>
<evidence type="ECO:0000256" key="1">
    <source>
        <dbReference type="ARBA" id="ARBA00022475"/>
    </source>
</evidence>
<sequence length="114" mass="12576">MLIAHASSWAAALVLFATAWILLNKGKARPAKAVQMVLRLFYLLTFATGVYILFRIDPTPLYYVKAVVGIIVISLMEMVLVKKEKNQPAGTVSALFAVFLAVVLYLGYKLPLSM</sequence>
<name>A0A150LFR5_9BACI</name>
<keyword evidence="4 5" id="KW-0472">Membrane</keyword>
<keyword evidence="2 5" id="KW-0812">Transmembrane</keyword>
<evidence type="ECO:0000256" key="4">
    <source>
        <dbReference type="ARBA" id="ARBA00023136"/>
    </source>
</evidence>
<dbReference type="Proteomes" id="UP000075683">
    <property type="component" value="Unassembled WGS sequence"/>
</dbReference>
<protein>
    <submittedName>
        <fullName evidence="6">Uncharacterized protein</fullName>
    </submittedName>
</protein>
<accession>A0A150LFR5</accession>
<dbReference type="Pfam" id="PF07457">
    <property type="entry name" value="DUF1516"/>
    <property type="match status" value="1"/>
</dbReference>
<feature type="transmembrane region" description="Helical" evidence="5">
    <location>
        <begin position="6"/>
        <end position="24"/>
    </location>
</feature>
<reference evidence="6 7" key="1">
    <citation type="submission" date="2016-01" db="EMBL/GenBank/DDBJ databases">
        <title>Draft Genome Sequences of Seven Thermophilic Sporeformers Isolated from Foods.</title>
        <authorList>
            <person name="Berendsen E.M."/>
            <person name="Wells-Bennik M.H."/>
            <person name="Krawcyk A.O."/>
            <person name="De Jong A."/>
            <person name="Holsappel S."/>
            <person name="Eijlander R.T."/>
            <person name="Kuipers O.P."/>
        </authorList>
    </citation>
    <scope>NUCLEOTIDE SEQUENCE [LARGE SCALE GENOMIC DNA]</scope>
    <source>
        <strain evidence="6 7">B4135</strain>
    </source>
</reference>
<dbReference type="RefSeq" id="WP_061569743.1">
    <property type="nucleotide sequence ID" value="NZ_LQYT01000117.1"/>
</dbReference>
<keyword evidence="3 5" id="KW-1133">Transmembrane helix</keyword>
<feature type="transmembrane region" description="Helical" evidence="5">
    <location>
        <begin position="36"/>
        <end position="56"/>
    </location>
</feature>
<keyword evidence="1" id="KW-1003">Cell membrane</keyword>
<evidence type="ECO:0000313" key="6">
    <source>
        <dbReference type="EMBL" id="KYD10602.1"/>
    </source>
</evidence>
<gene>
    <name evidence="6" type="ORF">B4135_3403</name>
</gene>